<evidence type="ECO:0000256" key="5">
    <source>
        <dbReference type="SAM" id="MobiDB-lite"/>
    </source>
</evidence>
<dbReference type="RefSeq" id="XP_018002530.1">
    <property type="nucleotide sequence ID" value="XM_018150286.1"/>
</dbReference>
<dbReference type="Proteomes" id="UP000038010">
    <property type="component" value="Unassembled WGS sequence"/>
</dbReference>
<feature type="region of interest" description="Disordered" evidence="5">
    <location>
        <begin position="204"/>
        <end position="237"/>
    </location>
</feature>
<keyword evidence="4" id="KW-0904">Protein phosphatase</keyword>
<keyword evidence="3" id="KW-0378">Hydrolase</keyword>
<dbReference type="PANTHER" id="PTHR45848">
    <property type="entry name" value="DUAL SPECIFICITY PROTEIN PHOSPHATASE 12 FAMILY MEMBER"/>
    <property type="match status" value="1"/>
</dbReference>
<dbReference type="AlphaFoldDB" id="A0A0N1NZV9"/>
<dbReference type="EC" id="3.1.3.48" evidence="2"/>
<evidence type="ECO:0000313" key="7">
    <source>
        <dbReference type="Proteomes" id="UP000038010"/>
    </source>
</evidence>
<dbReference type="OrthoDB" id="2017893at2759"/>
<dbReference type="PANTHER" id="PTHR45848:SF4">
    <property type="entry name" value="DUAL SPECIFICITY PROTEIN PHOSPHATASE 12"/>
    <property type="match status" value="1"/>
</dbReference>
<evidence type="ECO:0000256" key="1">
    <source>
        <dbReference type="ARBA" id="ARBA00008601"/>
    </source>
</evidence>
<dbReference type="GO" id="GO:0004725">
    <property type="term" value="F:protein tyrosine phosphatase activity"/>
    <property type="evidence" value="ECO:0007669"/>
    <property type="project" value="UniProtKB-EC"/>
</dbReference>
<evidence type="ECO:0000256" key="4">
    <source>
        <dbReference type="ARBA" id="ARBA00022912"/>
    </source>
</evidence>
<dbReference type="GO" id="GO:0005634">
    <property type="term" value="C:nucleus"/>
    <property type="evidence" value="ECO:0007669"/>
    <property type="project" value="TreeGrafter"/>
</dbReference>
<feature type="compositionally biased region" description="Basic and acidic residues" evidence="5">
    <location>
        <begin position="209"/>
        <end position="221"/>
    </location>
</feature>
<evidence type="ECO:0000256" key="2">
    <source>
        <dbReference type="ARBA" id="ARBA00013064"/>
    </source>
</evidence>
<sequence>MDWQFEEDNPLTRGFEHLHIPVDDVEDENLIRWFPQSNAFIDKALKAKTPQRSNSTTDSRSVHDETTQSENGPGVFIHCYSPYCIPAMGIEAAESATITKSDDMVPIPSKPLSVVEALMLLRQGRPIVEPNPGFMDQLHMYVDMGCPTSSEELERHKLYRRFINRRNVAESLAINRAPDVVDIRFEDDEEVEVEDASARLKSINLNGHLQDDRPREQHDHATSLSPLPSHTGFYSTHDGAYTAKERSGVDAMRAHFSTSFELDARDASRGSTRRSTVMSEQQVWYQCW</sequence>
<protein>
    <recommendedName>
        <fullName evidence="2">protein-tyrosine-phosphatase</fullName>
        <ecNumber evidence="2">3.1.3.48</ecNumber>
    </recommendedName>
</protein>
<dbReference type="STRING" id="1664694.A0A0N1NZV9"/>
<dbReference type="EMBL" id="LFJN01000007">
    <property type="protein sequence ID" value="KPI42567.1"/>
    <property type="molecule type" value="Genomic_DNA"/>
</dbReference>
<evidence type="ECO:0000313" key="6">
    <source>
        <dbReference type="EMBL" id="KPI42567.1"/>
    </source>
</evidence>
<proteinExistence type="inferred from homology"/>
<keyword evidence="7" id="KW-1185">Reference proteome</keyword>
<comment type="similarity">
    <text evidence="1">Belongs to the protein-tyrosine phosphatase family. Non-receptor class dual specificity subfamily.</text>
</comment>
<dbReference type="Gene3D" id="3.90.190.10">
    <property type="entry name" value="Protein tyrosine phosphatase superfamily"/>
    <property type="match status" value="1"/>
</dbReference>
<accession>A0A0N1NZV9</accession>
<feature type="compositionally biased region" description="Polar residues" evidence="5">
    <location>
        <begin position="222"/>
        <end position="234"/>
    </location>
</feature>
<organism evidence="6 7">
    <name type="scientific">Cyphellophora attinorum</name>
    <dbReference type="NCBI Taxonomy" id="1664694"/>
    <lineage>
        <taxon>Eukaryota</taxon>
        <taxon>Fungi</taxon>
        <taxon>Dikarya</taxon>
        <taxon>Ascomycota</taxon>
        <taxon>Pezizomycotina</taxon>
        <taxon>Eurotiomycetes</taxon>
        <taxon>Chaetothyriomycetidae</taxon>
        <taxon>Chaetothyriales</taxon>
        <taxon>Cyphellophoraceae</taxon>
        <taxon>Cyphellophora</taxon>
    </lineage>
</organism>
<dbReference type="SUPFAM" id="SSF52799">
    <property type="entry name" value="(Phosphotyrosine protein) phosphatases II"/>
    <property type="match status" value="1"/>
</dbReference>
<name>A0A0N1NZV9_9EURO</name>
<comment type="caution">
    <text evidence="6">The sequence shown here is derived from an EMBL/GenBank/DDBJ whole genome shotgun (WGS) entry which is preliminary data.</text>
</comment>
<feature type="region of interest" description="Disordered" evidence="5">
    <location>
        <begin position="45"/>
        <end position="71"/>
    </location>
</feature>
<gene>
    <name evidence="6" type="ORF">AB675_9725</name>
</gene>
<reference evidence="6 7" key="1">
    <citation type="submission" date="2015-06" db="EMBL/GenBank/DDBJ databases">
        <title>Draft genome of the ant-associated black yeast Phialophora attae CBS 131958.</title>
        <authorList>
            <person name="Moreno L.F."/>
            <person name="Stielow B.J."/>
            <person name="de Hoog S."/>
            <person name="Vicente V.A."/>
            <person name="Weiss V.A."/>
            <person name="de Vries M."/>
            <person name="Cruz L.M."/>
            <person name="Souza E.M."/>
        </authorList>
    </citation>
    <scope>NUCLEOTIDE SEQUENCE [LARGE SCALE GENOMIC DNA]</scope>
    <source>
        <strain evidence="6 7">CBS 131958</strain>
    </source>
</reference>
<dbReference type="VEuPathDB" id="FungiDB:AB675_9725"/>
<feature type="compositionally biased region" description="Polar residues" evidence="5">
    <location>
        <begin position="50"/>
        <end position="59"/>
    </location>
</feature>
<dbReference type="GeneID" id="28742166"/>
<dbReference type="GO" id="GO:0008138">
    <property type="term" value="F:protein tyrosine/serine/threonine phosphatase activity"/>
    <property type="evidence" value="ECO:0007669"/>
    <property type="project" value="TreeGrafter"/>
</dbReference>
<evidence type="ECO:0000256" key="3">
    <source>
        <dbReference type="ARBA" id="ARBA00022801"/>
    </source>
</evidence>
<dbReference type="InterPro" id="IPR029021">
    <property type="entry name" value="Prot-tyrosine_phosphatase-like"/>
</dbReference>